<name>A0A949K0E3_9FIRM</name>
<feature type="transmembrane region" description="Helical" evidence="1">
    <location>
        <begin position="115"/>
        <end position="137"/>
    </location>
</feature>
<feature type="transmembrane region" description="Helical" evidence="1">
    <location>
        <begin position="143"/>
        <end position="165"/>
    </location>
</feature>
<gene>
    <name evidence="2" type="ORF">KTH89_18715</name>
</gene>
<accession>A0A949K0E3</accession>
<sequence length="320" mass="35321">MKKACYTFLVLLLVLFLFFRPIQAVEASTTGLLLWFHTIIPTLLPFIILSNIIIRLDAMSYLTWFLSPVLTRLLGISKNGCYAVITGFLCGYPMGSKVTADLVMEQQISAVEGQYLLSFCNNVSPMFIISFIVTVTLKDPSLIIPFLVILYAAPLFTAFILNPFYRRRMRNALRPDQKKKASRLQINFKIIDTSIMNGFETVTKLGGYIILFAIIAGMVSSLPLSPAWIKSLFTGIFEITNGIQAIALTTLPVPVQCLMILCVTSFGGLSSIAQTESMIKDSGLSILRYIGAKILSTGITLLLAALFLLPQMGAVLPGWH</sequence>
<keyword evidence="3" id="KW-1185">Reference proteome</keyword>
<dbReference type="RefSeq" id="WP_238722710.1">
    <property type="nucleotide sequence ID" value="NZ_JAHQCW010000037.1"/>
</dbReference>
<dbReference type="AlphaFoldDB" id="A0A949K0E3"/>
<feature type="transmembrane region" description="Helical" evidence="1">
    <location>
        <begin position="34"/>
        <end position="54"/>
    </location>
</feature>
<keyword evidence="1" id="KW-0472">Membrane</keyword>
<comment type="caution">
    <text evidence="2">The sequence shown here is derived from an EMBL/GenBank/DDBJ whole genome shotgun (WGS) entry which is preliminary data.</text>
</comment>
<keyword evidence="1" id="KW-0812">Transmembrane</keyword>
<dbReference type="EMBL" id="JAHQCW010000037">
    <property type="protein sequence ID" value="MBU9738578.1"/>
    <property type="molecule type" value="Genomic_DNA"/>
</dbReference>
<keyword evidence="1" id="KW-1133">Transmembrane helix</keyword>
<evidence type="ECO:0000313" key="3">
    <source>
        <dbReference type="Proteomes" id="UP000712157"/>
    </source>
</evidence>
<feature type="transmembrane region" description="Helical" evidence="1">
    <location>
        <begin position="245"/>
        <end position="269"/>
    </location>
</feature>
<proteinExistence type="predicted"/>
<protein>
    <submittedName>
        <fullName evidence="2">Transporter</fullName>
    </submittedName>
</protein>
<reference evidence="2" key="1">
    <citation type="submission" date="2021-06" db="EMBL/GenBank/DDBJ databases">
        <title>Description of novel taxa of the family Lachnospiraceae.</title>
        <authorList>
            <person name="Chaplin A.V."/>
            <person name="Sokolova S.R."/>
            <person name="Pikina A.P."/>
            <person name="Korzhanova M."/>
            <person name="Belova V."/>
            <person name="Korostin D."/>
            <person name="Efimov B.A."/>
        </authorList>
    </citation>
    <scope>NUCLEOTIDE SEQUENCE</scope>
    <source>
        <strain evidence="2">ASD5720</strain>
    </source>
</reference>
<evidence type="ECO:0000256" key="1">
    <source>
        <dbReference type="SAM" id="Phobius"/>
    </source>
</evidence>
<feature type="transmembrane region" description="Helical" evidence="1">
    <location>
        <begin position="205"/>
        <end position="225"/>
    </location>
</feature>
<organism evidence="2 3">
    <name type="scientific">Diplocloster agilis</name>
    <dbReference type="NCBI Taxonomy" id="2850323"/>
    <lineage>
        <taxon>Bacteria</taxon>
        <taxon>Bacillati</taxon>
        <taxon>Bacillota</taxon>
        <taxon>Clostridia</taxon>
        <taxon>Lachnospirales</taxon>
        <taxon>Lachnospiraceae</taxon>
        <taxon>Diplocloster</taxon>
    </lineage>
</organism>
<dbReference type="Proteomes" id="UP000712157">
    <property type="component" value="Unassembled WGS sequence"/>
</dbReference>
<feature type="transmembrane region" description="Helical" evidence="1">
    <location>
        <begin position="290"/>
        <end position="309"/>
    </location>
</feature>
<evidence type="ECO:0000313" key="2">
    <source>
        <dbReference type="EMBL" id="MBU9738578.1"/>
    </source>
</evidence>